<name>A0A182FYH0_ANOAL</name>
<protein>
    <submittedName>
        <fullName evidence="1">Uncharacterized protein</fullName>
    </submittedName>
</protein>
<dbReference type="AlphaFoldDB" id="A0A182FYH0"/>
<reference evidence="1" key="2">
    <citation type="submission" date="2022-08" db="UniProtKB">
        <authorList>
            <consortium name="EnsemblMetazoa"/>
        </authorList>
    </citation>
    <scope>IDENTIFICATION</scope>
    <source>
        <strain evidence="1">STECLA/ALBI9_A</strain>
    </source>
</reference>
<evidence type="ECO:0000313" key="1">
    <source>
        <dbReference type="EnsemblMetazoa" id="AALB014660-PA"/>
    </source>
</evidence>
<reference evidence="1 2" key="1">
    <citation type="journal article" date="2017" name="G3 (Bethesda)">
        <title>The Physical Genome Mapping of Anopheles albimanus Corrected Scaffold Misassemblies and Identified Interarm Rearrangements in Genus Anopheles.</title>
        <authorList>
            <person name="Artemov G.N."/>
            <person name="Peery A.N."/>
            <person name="Jiang X."/>
            <person name="Tu Z."/>
            <person name="Stegniy V.N."/>
            <person name="Sharakhova M.V."/>
            <person name="Sharakhov I.V."/>
        </authorList>
    </citation>
    <scope>NUCLEOTIDE SEQUENCE [LARGE SCALE GENOMIC DNA]</scope>
    <source>
        <strain evidence="1 2">ALBI9_A</strain>
    </source>
</reference>
<proteinExistence type="predicted"/>
<accession>A0A182FYH0</accession>
<dbReference type="Proteomes" id="UP000069272">
    <property type="component" value="Chromosome 3R"/>
</dbReference>
<dbReference type="EnsemblMetazoa" id="AALB014660-RA">
    <property type="protein sequence ID" value="AALB014660-PA"/>
    <property type="gene ID" value="AALB014660"/>
</dbReference>
<keyword evidence="2" id="KW-1185">Reference proteome</keyword>
<sequence>MILVLAPYCRWLAAVGCSCWPTRMFLMLRLFCTSTMVCSRVVGTTVSTQSSTTGWAGFRAVAGRCAVWIGAVYREDSGFSVAVTVVGCWYRAVVEEAPFVTLYRVLKRAAVDPRTRVTVTGLTVVTSCLVINTPCSLPSSSHGSAGLLARIVVSLRNCP</sequence>
<evidence type="ECO:0000313" key="2">
    <source>
        <dbReference type="Proteomes" id="UP000069272"/>
    </source>
</evidence>
<organism evidence="1 2">
    <name type="scientific">Anopheles albimanus</name>
    <name type="common">New world malaria mosquito</name>
    <dbReference type="NCBI Taxonomy" id="7167"/>
    <lineage>
        <taxon>Eukaryota</taxon>
        <taxon>Metazoa</taxon>
        <taxon>Ecdysozoa</taxon>
        <taxon>Arthropoda</taxon>
        <taxon>Hexapoda</taxon>
        <taxon>Insecta</taxon>
        <taxon>Pterygota</taxon>
        <taxon>Neoptera</taxon>
        <taxon>Endopterygota</taxon>
        <taxon>Diptera</taxon>
        <taxon>Nematocera</taxon>
        <taxon>Culicoidea</taxon>
        <taxon>Culicidae</taxon>
        <taxon>Anophelinae</taxon>
        <taxon>Anopheles</taxon>
    </lineage>
</organism>
<dbReference type="VEuPathDB" id="VectorBase:AALB014660"/>